<dbReference type="PATRIC" id="fig|1705565.3.peg.1326"/>
<dbReference type="Proteomes" id="UP000036932">
    <property type="component" value="Unassembled WGS sequence"/>
</dbReference>
<sequence length="166" mass="18914">MLRINCYSSSIAGLIRAMMSDICKLVTMKNGAVRLTLKGIRYFFSGVSKGKRDVQIVKESGGTFVLLNYYTIRNDITESWKENLINLGFDYKCVILDPGEKTLHESILKGRQVAGRFIFMKKLLGRKKKIVITRIPLDERVGPSKELQVIMKKAEKILGKKLDQKK</sequence>
<dbReference type="RefSeq" id="WP_054405203.1">
    <property type="nucleotide sequence ID" value="NZ_LIUT01000008.1"/>
</dbReference>
<organism evidence="1 2">
    <name type="scientific">Paenibacillus solani</name>
    <dbReference type="NCBI Taxonomy" id="1705565"/>
    <lineage>
        <taxon>Bacteria</taxon>
        <taxon>Bacillati</taxon>
        <taxon>Bacillota</taxon>
        <taxon>Bacilli</taxon>
        <taxon>Bacillales</taxon>
        <taxon>Paenibacillaceae</taxon>
        <taxon>Paenibacillus</taxon>
    </lineage>
</organism>
<name>A0A0M1N1K6_9BACL</name>
<protein>
    <submittedName>
        <fullName evidence="1">Uncharacterized protein</fullName>
    </submittedName>
</protein>
<evidence type="ECO:0000313" key="2">
    <source>
        <dbReference type="Proteomes" id="UP000036932"/>
    </source>
</evidence>
<accession>A0A0M1N1K6</accession>
<reference evidence="2" key="1">
    <citation type="submission" date="2015-08" db="EMBL/GenBank/DDBJ databases">
        <title>Genome sequencing project for genomic taxonomy and phylogenomics of Bacillus-like bacteria.</title>
        <authorList>
            <person name="Liu B."/>
            <person name="Wang J."/>
            <person name="Zhu Y."/>
            <person name="Liu G."/>
            <person name="Chen Q."/>
            <person name="Chen Z."/>
            <person name="Lan J."/>
            <person name="Che J."/>
            <person name="Ge C."/>
            <person name="Shi H."/>
            <person name="Pan Z."/>
            <person name="Liu X."/>
        </authorList>
    </citation>
    <scope>NUCLEOTIDE SEQUENCE [LARGE SCALE GENOMIC DNA]</scope>
    <source>
        <strain evidence="2">FJAT-22460</strain>
    </source>
</reference>
<comment type="caution">
    <text evidence="1">The sequence shown here is derived from an EMBL/GenBank/DDBJ whole genome shotgun (WGS) entry which is preliminary data.</text>
</comment>
<gene>
    <name evidence="1" type="ORF">AM231_25680</name>
</gene>
<dbReference type="AlphaFoldDB" id="A0A0M1N1K6"/>
<keyword evidence="2" id="KW-1185">Reference proteome</keyword>
<dbReference type="EMBL" id="LIUT01000008">
    <property type="protein sequence ID" value="KOR76038.1"/>
    <property type="molecule type" value="Genomic_DNA"/>
</dbReference>
<proteinExistence type="predicted"/>
<evidence type="ECO:0000313" key="1">
    <source>
        <dbReference type="EMBL" id="KOR76038.1"/>
    </source>
</evidence>